<feature type="compositionally biased region" description="Basic and acidic residues" evidence="4">
    <location>
        <begin position="627"/>
        <end position="636"/>
    </location>
</feature>
<dbReference type="InterPro" id="IPR012677">
    <property type="entry name" value="Nucleotide-bd_a/b_plait_sf"/>
</dbReference>
<feature type="compositionally biased region" description="Basic and acidic residues" evidence="4">
    <location>
        <begin position="89"/>
        <end position="139"/>
    </location>
</feature>
<evidence type="ECO:0000256" key="4">
    <source>
        <dbReference type="SAM" id="MobiDB-lite"/>
    </source>
</evidence>
<sequence>MDSYRPGDNDPRQLRDYRGSDDNDSDLGIQIRGAANNRRASDSRPSSSSRRPYYDPDMPSRQRHDDYQGGYRNRSDDRYDNSYSSSSDYHGRNYHERGYARRDYYSRDGGGRRYESRGYAPHDYRDYAPHDYRDYHDFSEQDSYSEPQEPPASTGEEDVSHDSTEVPFLIIRRLKNTVDEALLSKGLEKLDLDDNEPEPPAMPAVPGGPPIVTPAAPPGATPGSLKRVFLIRDRLSEKSLSYGFAEYHTVSDAKAALAKAGQLADKCTIASKQVIVDFPHAGVFPISEPAKDPRFTFQLSNGSTHRYRDNRYYASAYEVNMKAPAPPKAPVVQAGAKAKTNTNKKRSTNSQALDTLDSDNSKRKKVKTSATQNLAIATLWGKKQAELNGEDGGEEAEDESDSNSNHPATSVNPPELDANLDSGIVKHDAEFQSFVAPAKNMGEGVLSCYLCYRNLKGLSTAEKHVRESDMHKQNFQDPEKLKLGFERMEKAGVGKNATIKVQQEPADSAEPARPEYRDRAKERREAEAKTGGKKVKVSLKEASQKKGAVENKPVAPSYGKGKKMLQNAGWEEGKGLGSGDGISAPIEQLSYAAGVGLGHESSKKGDAVEEAARSTRGGDFLEQTKNSARERFSRMG</sequence>
<name>A0A139HDQ1_9PEZI</name>
<feature type="compositionally biased region" description="Acidic residues" evidence="4">
    <location>
        <begin position="388"/>
        <end position="401"/>
    </location>
</feature>
<dbReference type="Proteomes" id="UP000070133">
    <property type="component" value="Unassembled WGS sequence"/>
</dbReference>
<gene>
    <name evidence="6" type="ORF">AC578_5235</name>
</gene>
<protein>
    <recommendedName>
        <fullName evidence="5">G-patch domain-containing protein</fullName>
    </recommendedName>
</protein>
<dbReference type="GO" id="GO:0005634">
    <property type="term" value="C:nucleus"/>
    <property type="evidence" value="ECO:0007669"/>
    <property type="project" value="UniProtKB-SubCell"/>
</dbReference>
<evidence type="ECO:0000256" key="1">
    <source>
        <dbReference type="ARBA" id="ARBA00004123"/>
    </source>
</evidence>
<feature type="compositionally biased region" description="Basic and acidic residues" evidence="4">
    <location>
        <begin position="1"/>
        <end position="21"/>
    </location>
</feature>
<dbReference type="Gene3D" id="3.30.70.330">
    <property type="match status" value="1"/>
</dbReference>
<dbReference type="GO" id="GO:0000398">
    <property type="term" value="P:mRNA splicing, via spliceosome"/>
    <property type="evidence" value="ECO:0007669"/>
    <property type="project" value="TreeGrafter"/>
</dbReference>
<evidence type="ECO:0000256" key="2">
    <source>
        <dbReference type="ARBA" id="ARBA00022884"/>
    </source>
</evidence>
<dbReference type="InterPro" id="IPR000467">
    <property type="entry name" value="G_patch_dom"/>
</dbReference>
<evidence type="ECO:0000256" key="3">
    <source>
        <dbReference type="ARBA" id="ARBA00023242"/>
    </source>
</evidence>
<feature type="region of interest" description="Disordered" evidence="4">
    <location>
        <begin position="494"/>
        <end position="561"/>
    </location>
</feature>
<feature type="region of interest" description="Disordered" evidence="4">
    <location>
        <begin position="325"/>
        <end position="369"/>
    </location>
</feature>
<feature type="compositionally biased region" description="Basic and acidic residues" evidence="4">
    <location>
        <begin position="600"/>
        <end position="613"/>
    </location>
</feature>
<dbReference type="PANTHER" id="PTHR13948">
    <property type="entry name" value="RNA-BINDING PROTEIN"/>
    <property type="match status" value="1"/>
</dbReference>
<keyword evidence="3" id="KW-0539">Nucleus</keyword>
<dbReference type="GO" id="GO:0003723">
    <property type="term" value="F:RNA binding"/>
    <property type="evidence" value="ECO:0007669"/>
    <property type="project" value="UniProtKB-KW"/>
</dbReference>
<feature type="region of interest" description="Disordered" evidence="4">
    <location>
        <begin position="1"/>
        <end position="163"/>
    </location>
</feature>
<accession>A0A139HDQ1</accession>
<feature type="compositionally biased region" description="Basic and acidic residues" evidence="4">
    <location>
        <begin position="510"/>
        <end position="530"/>
    </location>
</feature>
<dbReference type="PANTHER" id="PTHR13948:SF3">
    <property type="entry name" value="FI21118P1"/>
    <property type="match status" value="1"/>
</dbReference>
<feature type="compositionally biased region" description="Basic and acidic residues" evidence="4">
    <location>
        <begin position="538"/>
        <end position="549"/>
    </location>
</feature>
<feature type="compositionally biased region" description="Basic and acidic residues" evidence="4">
    <location>
        <begin position="52"/>
        <end position="80"/>
    </location>
</feature>
<organism evidence="6 7">
    <name type="scientific">Pseudocercospora eumusae</name>
    <dbReference type="NCBI Taxonomy" id="321146"/>
    <lineage>
        <taxon>Eukaryota</taxon>
        <taxon>Fungi</taxon>
        <taxon>Dikarya</taxon>
        <taxon>Ascomycota</taxon>
        <taxon>Pezizomycotina</taxon>
        <taxon>Dothideomycetes</taxon>
        <taxon>Dothideomycetidae</taxon>
        <taxon>Mycosphaerellales</taxon>
        <taxon>Mycosphaerellaceae</taxon>
        <taxon>Pseudocercospora</taxon>
    </lineage>
</organism>
<evidence type="ECO:0000313" key="6">
    <source>
        <dbReference type="EMBL" id="KXT00557.1"/>
    </source>
</evidence>
<dbReference type="Pfam" id="PF01585">
    <property type="entry name" value="G-patch"/>
    <property type="match status" value="1"/>
</dbReference>
<dbReference type="PROSITE" id="PS50174">
    <property type="entry name" value="G_PATCH"/>
    <property type="match status" value="1"/>
</dbReference>
<dbReference type="InterPro" id="IPR035979">
    <property type="entry name" value="RBD_domain_sf"/>
</dbReference>
<comment type="subcellular location">
    <subcellularLocation>
        <location evidence="1">Nucleus</location>
    </subcellularLocation>
</comment>
<keyword evidence="7" id="KW-1185">Reference proteome</keyword>
<proteinExistence type="predicted"/>
<keyword evidence="2" id="KW-0694">RNA-binding</keyword>
<dbReference type="SUPFAM" id="SSF54928">
    <property type="entry name" value="RNA-binding domain, RBD"/>
    <property type="match status" value="1"/>
</dbReference>
<evidence type="ECO:0000313" key="7">
    <source>
        <dbReference type="Proteomes" id="UP000070133"/>
    </source>
</evidence>
<dbReference type="SMART" id="SM00443">
    <property type="entry name" value="G_patch"/>
    <property type="match status" value="1"/>
</dbReference>
<feature type="domain" description="G-patch" evidence="5">
    <location>
        <begin position="557"/>
        <end position="602"/>
    </location>
</feature>
<feature type="region of interest" description="Disordered" evidence="4">
    <location>
        <begin position="597"/>
        <end position="636"/>
    </location>
</feature>
<evidence type="ECO:0000259" key="5">
    <source>
        <dbReference type="PROSITE" id="PS50174"/>
    </source>
</evidence>
<feature type="region of interest" description="Disordered" evidence="4">
    <location>
        <begin position="388"/>
        <end position="420"/>
    </location>
</feature>
<dbReference type="OrthoDB" id="1748564at2759"/>
<feature type="compositionally biased region" description="Low complexity" evidence="4">
    <location>
        <begin position="34"/>
        <end position="51"/>
    </location>
</feature>
<dbReference type="EMBL" id="LFZN01000071">
    <property type="protein sequence ID" value="KXT00557.1"/>
    <property type="molecule type" value="Genomic_DNA"/>
</dbReference>
<comment type="caution">
    <text evidence="6">The sequence shown here is derived from an EMBL/GenBank/DDBJ whole genome shotgun (WGS) entry which is preliminary data.</text>
</comment>
<dbReference type="AlphaFoldDB" id="A0A139HDQ1"/>
<reference evidence="6 7" key="1">
    <citation type="submission" date="2015-07" db="EMBL/GenBank/DDBJ databases">
        <title>Comparative genomics of the Sigatoka disease complex on banana suggests a link between parallel evolutionary changes in Pseudocercospora fijiensis and Pseudocercospora eumusae and increased virulence on the banana host.</title>
        <authorList>
            <person name="Chang T.-C."/>
            <person name="Salvucci A."/>
            <person name="Crous P.W."/>
            <person name="Stergiopoulos I."/>
        </authorList>
    </citation>
    <scope>NUCLEOTIDE SEQUENCE [LARGE SCALE GENOMIC DNA]</scope>
    <source>
        <strain evidence="6 7">CBS 114824</strain>
    </source>
</reference>
<feature type="compositionally biased region" description="Low complexity" evidence="4">
    <location>
        <begin position="330"/>
        <end position="341"/>
    </location>
</feature>